<proteinExistence type="predicted"/>
<comment type="caution">
    <text evidence="1">The sequence shown here is derived from an EMBL/GenBank/DDBJ whole genome shotgun (WGS) entry which is preliminary data.</text>
</comment>
<dbReference type="InterPro" id="IPR006530">
    <property type="entry name" value="YD"/>
</dbReference>
<dbReference type="RefSeq" id="WP_148039215.1">
    <property type="nucleotide sequence ID" value="NZ_RHHN01000110.1"/>
</dbReference>
<reference evidence="1 2" key="1">
    <citation type="submission" date="2018-10" db="EMBL/GenBank/DDBJ databases">
        <title>Phylogenomics of Brevibacillus.</title>
        <authorList>
            <person name="Dunlap C."/>
        </authorList>
    </citation>
    <scope>NUCLEOTIDE SEQUENCE [LARGE SCALE GENOMIC DNA]</scope>
    <source>
        <strain evidence="1 2">NRRL NRS 1219</strain>
    </source>
</reference>
<organism evidence="1 2">
    <name type="scientific">Brevibacillus agri</name>
    <dbReference type="NCBI Taxonomy" id="51101"/>
    <lineage>
        <taxon>Bacteria</taxon>
        <taxon>Bacillati</taxon>
        <taxon>Bacillota</taxon>
        <taxon>Bacilli</taxon>
        <taxon>Bacillales</taxon>
        <taxon>Paenibacillaceae</taxon>
        <taxon>Brevibacillus</taxon>
    </lineage>
</organism>
<dbReference type="EMBL" id="RHHN01000110">
    <property type="protein sequence ID" value="RNB46654.1"/>
    <property type="molecule type" value="Genomic_DNA"/>
</dbReference>
<dbReference type="AlphaFoldDB" id="A0A3M8A658"/>
<accession>A0A3M8A658</accession>
<name>A0A3M8A658_9BACL</name>
<dbReference type="Proteomes" id="UP000276178">
    <property type="component" value="Unassembled WGS sequence"/>
</dbReference>
<dbReference type="PANTHER" id="PTHR32305">
    <property type="match status" value="1"/>
</dbReference>
<dbReference type="InterPro" id="IPR050708">
    <property type="entry name" value="T6SS_VgrG/RHS"/>
</dbReference>
<dbReference type="Gene3D" id="2.180.10.10">
    <property type="entry name" value="RHS repeat-associated core"/>
    <property type="match status" value="1"/>
</dbReference>
<dbReference type="InterPro" id="IPR022385">
    <property type="entry name" value="Rhs_assc_core"/>
</dbReference>
<gene>
    <name evidence="1" type="ORF">EB820_24970</name>
</gene>
<protein>
    <submittedName>
        <fullName evidence="1">RHS repeat-associated core domain-containing protein</fullName>
    </submittedName>
</protein>
<dbReference type="NCBIfam" id="TIGR03696">
    <property type="entry name" value="Rhs_assc_core"/>
    <property type="match status" value="1"/>
</dbReference>
<sequence>YVYRDGDASGTSAEGPGIVERILPDSSRVITYYTPYGDIAYQEQRGTSGGKRPLVENEFTPDGMQISRTIPYGNQAQSTTYAYDWDGFVYQTTNALGTTRSHRANAYSDGTSYLPRLTEQTLSPNGYIVTTYRDLYGRVESVEETTQRGSHRRVTIYQTDRFGKVTDKEVSDGSTSQRWTMRYDHNDQLVYLRDPENNINEYSYDGLGNLTTVLENGTPTAVYTYNALSWKLSEKNPETKAEQYTYEKNGAVKTFKDKNGVLFSYQYSPFNERTKVSAGSGFYEERSYDPLSGSLLTETNNNGQTVRYGYDEYRRLNRQTMMGKDYQLVYTDHDEAIDAIVYPSRSAVSGSAPALRVDYTYDNASRLSAVTIPGVGTTSYTYDMNNSGETNTVSYPGQSSAMQKTISSFAEITGMNYADGWSETNGYDLFGNITSQKRGGANYGTFAYDKLSRIKEETIQGNTRQYAYDRRGNRQIYANAPADSTRSYELKHDLLNRLTEYKDAKGTTTYTYYPGGLRATKQQTGSVTDTTHYVYLNGQVIEELTQDGRLKARNVFGNQLIWRKDYTTNQEGTYYYNSHGDVVKIKGPSGNVLNTYEYDIWGNLIADKVKETMMNPFAYAGEMYDKESGFYYLRARYYDPKMGRFVSEDTVKGQVDNPLSLNRYTYVSNNPLKFVDPSGHIQEMTGGVGGFSSPAEEYMHWAKVAARRAYEEGIEPEDAVRKYVPTQYQREVLSTAIVTFNNTVGMNHGDAPDLGLGVAGAGAAVGTIRNTGNLAAKIEANAMAQLRKMEQASGAHFFSRHGAQTTLAQQYNRAITGLTPD</sequence>
<feature type="non-terminal residue" evidence="1">
    <location>
        <position position="1"/>
    </location>
</feature>
<dbReference type="PRINTS" id="PR00394">
    <property type="entry name" value="RHSPROTEIN"/>
</dbReference>
<dbReference type="PANTHER" id="PTHR32305:SF15">
    <property type="entry name" value="PROTEIN RHSA-RELATED"/>
    <property type="match status" value="1"/>
</dbReference>
<dbReference type="NCBIfam" id="TIGR01643">
    <property type="entry name" value="YD_repeat_2x"/>
    <property type="match status" value="2"/>
</dbReference>
<evidence type="ECO:0000313" key="1">
    <source>
        <dbReference type="EMBL" id="RNB46654.1"/>
    </source>
</evidence>
<feature type="non-terminal residue" evidence="1">
    <location>
        <position position="821"/>
    </location>
</feature>
<evidence type="ECO:0000313" key="2">
    <source>
        <dbReference type="Proteomes" id="UP000276178"/>
    </source>
</evidence>